<feature type="domain" description="Cupin type-2" evidence="1">
    <location>
        <begin position="69"/>
        <end position="130"/>
    </location>
</feature>
<keyword evidence="3" id="KW-1185">Reference proteome</keyword>
<dbReference type="Pfam" id="PF07883">
    <property type="entry name" value="Cupin_2"/>
    <property type="match status" value="1"/>
</dbReference>
<dbReference type="PANTHER" id="PTHR36440">
    <property type="entry name" value="PUTATIVE (AFU_ORTHOLOGUE AFUA_8G07350)-RELATED"/>
    <property type="match status" value="1"/>
</dbReference>
<dbReference type="RefSeq" id="WP_344588014.1">
    <property type="nucleotide sequence ID" value="NZ_BAAARW010000005.1"/>
</dbReference>
<protein>
    <submittedName>
        <fullName evidence="2">Cupin domain-containing protein</fullName>
    </submittedName>
</protein>
<dbReference type="InterPro" id="IPR053146">
    <property type="entry name" value="QDO-like"/>
</dbReference>
<dbReference type="EMBL" id="BAAARW010000005">
    <property type="protein sequence ID" value="GAA2408774.1"/>
    <property type="molecule type" value="Genomic_DNA"/>
</dbReference>
<dbReference type="Proteomes" id="UP001501231">
    <property type="component" value="Unassembled WGS sequence"/>
</dbReference>
<organism evidence="2 3">
    <name type="scientific">Actinomadura vinacea</name>
    <dbReference type="NCBI Taxonomy" id="115336"/>
    <lineage>
        <taxon>Bacteria</taxon>
        <taxon>Bacillati</taxon>
        <taxon>Actinomycetota</taxon>
        <taxon>Actinomycetes</taxon>
        <taxon>Streptosporangiales</taxon>
        <taxon>Thermomonosporaceae</taxon>
        <taxon>Actinomadura</taxon>
    </lineage>
</organism>
<evidence type="ECO:0000313" key="2">
    <source>
        <dbReference type="EMBL" id="GAA2408774.1"/>
    </source>
</evidence>
<reference evidence="2 3" key="1">
    <citation type="journal article" date="2019" name="Int. J. Syst. Evol. Microbiol.">
        <title>The Global Catalogue of Microorganisms (GCM) 10K type strain sequencing project: providing services to taxonomists for standard genome sequencing and annotation.</title>
        <authorList>
            <consortium name="The Broad Institute Genomics Platform"/>
            <consortium name="The Broad Institute Genome Sequencing Center for Infectious Disease"/>
            <person name="Wu L."/>
            <person name="Ma J."/>
        </authorList>
    </citation>
    <scope>NUCLEOTIDE SEQUENCE [LARGE SCALE GENOMIC DNA]</scope>
    <source>
        <strain evidence="2 3">JCM 3325</strain>
    </source>
</reference>
<evidence type="ECO:0000259" key="1">
    <source>
        <dbReference type="Pfam" id="PF07883"/>
    </source>
</evidence>
<proteinExistence type="predicted"/>
<evidence type="ECO:0000313" key="3">
    <source>
        <dbReference type="Proteomes" id="UP001501231"/>
    </source>
</evidence>
<dbReference type="InterPro" id="IPR011051">
    <property type="entry name" value="RmlC_Cupin_sf"/>
</dbReference>
<dbReference type="PANTHER" id="PTHR36440:SF1">
    <property type="entry name" value="PUTATIVE (AFU_ORTHOLOGUE AFUA_8G07350)-RELATED"/>
    <property type="match status" value="1"/>
</dbReference>
<accession>A0ABN3IM08</accession>
<dbReference type="InterPro" id="IPR014710">
    <property type="entry name" value="RmlC-like_jellyroll"/>
</dbReference>
<gene>
    <name evidence="2" type="ORF">GCM10010191_16700</name>
</gene>
<dbReference type="InterPro" id="IPR013096">
    <property type="entry name" value="Cupin_2"/>
</dbReference>
<dbReference type="Gene3D" id="2.60.120.10">
    <property type="entry name" value="Jelly Rolls"/>
    <property type="match status" value="1"/>
</dbReference>
<dbReference type="SUPFAM" id="SSF51182">
    <property type="entry name" value="RmlC-like cupins"/>
    <property type="match status" value="1"/>
</dbReference>
<comment type="caution">
    <text evidence="2">The sequence shown here is derived from an EMBL/GenBank/DDBJ whole genome shotgun (WGS) entry which is preliminary data.</text>
</comment>
<name>A0ABN3IM08_9ACTN</name>
<sequence>MSYPEARYLGENGEISGVLRRAGTGPDLTITKEVDGRPEPSTQVHYLGTGGSTGGRFGLYRWDMGRPASGAAPHFHRTITESFFIISGTVRLYDGAEWVDGAPGDFLHIPEGGIHAFRNESGEPASMLLLFTPGAPREGYFEELADIVMSGRQPSKEEWTELYERHDQYMV</sequence>